<evidence type="ECO:0000313" key="1">
    <source>
        <dbReference type="EMBL" id="NMF26119.1"/>
    </source>
</evidence>
<dbReference type="RefSeq" id="WP_170104188.1">
    <property type="nucleotide sequence ID" value="NZ_JABAGR010000006.1"/>
</dbReference>
<evidence type="ECO:0000313" key="2">
    <source>
        <dbReference type="Proteomes" id="UP000565613"/>
    </source>
</evidence>
<organism evidence="1 2">
    <name type="scientific">Parafannyhessea umbonata</name>
    <dbReference type="NCBI Taxonomy" id="604330"/>
    <lineage>
        <taxon>Bacteria</taxon>
        <taxon>Bacillati</taxon>
        <taxon>Actinomycetota</taxon>
        <taxon>Coriobacteriia</taxon>
        <taxon>Coriobacteriales</taxon>
        <taxon>Atopobiaceae</taxon>
        <taxon>Parafannyhessea</taxon>
    </lineage>
</organism>
<sequence>MRIKDMSKQQRRVFDACSNGWFVSGVYTAMFDGHKRDFAVDSLGMLYDGVENWFGEHAADHGGSHLLVKCVKAL</sequence>
<proteinExistence type="predicted"/>
<reference evidence="1 2" key="1">
    <citation type="submission" date="2020-04" db="EMBL/GenBank/DDBJ databases">
        <authorList>
            <person name="Hitch T.C.A."/>
            <person name="Wylensek D."/>
            <person name="Clavel T."/>
        </authorList>
    </citation>
    <scope>NUCLEOTIDE SEQUENCE [LARGE SCALE GENOMIC DNA]</scope>
    <source>
        <strain evidence="1 2">105184</strain>
    </source>
</reference>
<protein>
    <submittedName>
        <fullName evidence="1">Uncharacterized protein</fullName>
    </submittedName>
</protein>
<comment type="caution">
    <text evidence="1">The sequence shown here is derived from an EMBL/GenBank/DDBJ whole genome shotgun (WGS) entry which is preliminary data.</text>
</comment>
<dbReference type="Proteomes" id="UP000565613">
    <property type="component" value="Unassembled WGS sequence"/>
</dbReference>
<gene>
    <name evidence="1" type="ORF">HF885_06720</name>
</gene>
<name>A0A7X9TB31_9ACTN</name>
<dbReference type="AlphaFoldDB" id="A0A7X9TB31"/>
<accession>A0A7X9TB31</accession>
<dbReference type="EMBL" id="JABAGR010000006">
    <property type="protein sequence ID" value="NMF26119.1"/>
    <property type="molecule type" value="Genomic_DNA"/>
</dbReference>